<sequence length="290" mass="32189">MADRLLIFRAPARGQGMGNMLQGLATAMLLSEQYGRTLCVWWKLFEHGYARRDGSACPSKAEVYAPLPSSQTALLAADAWLELWDSGPTTPEREWRRVLASSARAVVVVGNLLLAPSHRRAAAFESAFTPTEALAALLQRERARRRVAHLRVGDVGESARRGIFAEAGAWRSLRAHLPRDTYVVSDSEECYRELRGFASPAWGAQPHSASVQSIAASSTSIIRSWAEWNVLRQSTILFHTPSAFSETAWLFSSSIESRCVLHNTSALRACTKQLDTSDTWDYSSSERYEL</sequence>
<evidence type="ECO:0008006" key="3">
    <source>
        <dbReference type="Google" id="ProtNLM"/>
    </source>
</evidence>
<dbReference type="EMBL" id="JBGBPQ010000014">
    <property type="protein sequence ID" value="KAL1511073.1"/>
    <property type="molecule type" value="Genomic_DNA"/>
</dbReference>
<name>A0AB34J334_PRYPA</name>
<organism evidence="1 2">
    <name type="scientific">Prymnesium parvum</name>
    <name type="common">Toxic golden alga</name>
    <dbReference type="NCBI Taxonomy" id="97485"/>
    <lineage>
        <taxon>Eukaryota</taxon>
        <taxon>Haptista</taxon>
        <taxon>Haptophyta</taxon>
        <taxon>Prymnesiophyceae</taxon>
        <taxon>Prymnesiales</taxon>
        <taxon>Prymnesiaceae</taxon>
        <taxon>Prymnesium</taxon>
    </lineage>
</organism>
<reference evidence="1 2" key="1">
    <citation type="journal article" date="2024" name="Science">
        <title>Giant polyketide synthase enzymes in the biosynthesis of giant marine polyether toxins.</title>
        <authorList>
            <person name="Fallon T.R."/>
            <person name="Shende V.V."/>
            <person name="Wierzbicki I.H."/>
            <person name="Pendleton A.L."/>
            <person name="Watervoot N.F."/>
            <person name="Auber R.P."/>
            <person name="Gonzalez D.J."/>
            <person name="Wisecaver J.H."/>
            <person name="Moore B.S."/>
        </authorList>
    </citation>
    <scope>NUCLEOTIDE SEQUENCE [LARGE SCALE GENOMIC DNA]</scope>
    <source>
        <strain evidence="1 2">12B1</strain>
    </source>
</reference>
<accession>A0AB34J334</accession>
<comment type="caution">
    <text evidence="1">The sequence shown here is derived from an EMBL/GenBank/DDBJ whole genome shotgun (WGS) entry which is preliminary data.</text>
</comment>
<protein>
    <recommendedName>
        <fullName evidence="3">N-acetyltransferase domain-containing protein</fullName>
    </recommendedName>
</protein>
<keyword evidence="2" id="KW-1185">Reference proteome</keyword>
<evidence type="ECO:0000313" key="1">
    <source>
        <dbReference type="EMBL" id="KAL1511073.1"/>
    </source>
</evidence>
<dbReference type="AlphaFoldDB" id="A0AB34J334"/>
<gene>
    <name evidence="1" type="ORF">AB1Y20_005896</name>
</gene>
<dbReference type="Proteomes" id="UP001515480">
    <property type="component" value="Unassembled WGS sequence"/>
</dbReference>
<evidence type="ECO:0000313" key="2">
    <source>
        <dbReference type="Proteomes" id="UP001515480"/>
    </source>
</evidence>
<proteinExistence type="predicted"/>